<dbReference type="EMBL" id="JBHMFI010000001">
    <property type="protein sequence ID" value="MFB9072930.1"/>
    <property type="molecule type" value="Genomic_DNA"/>
</dbReference>
<protein>
    <submittedName>
        <fullName evidence="2">Uncharacterized protein</fullName>
    </submittedName>
</protein>
<sequence>MCLGHGLAGFARRGRGPADLPLRRRGLHSGEEEPEVRITGPFQIRTRVSLSLNIRLQPIQVLRAVLHDSSSTAPVVTGAASWSSGAGVAHSAAASAAHWDCSCARCNRPLVVSP</sequence>
<proteinExistence type="predicted"/>
<name>A0ABV5G1X0_9MICC</name>
<organism evidence="2 3">
    <name type="scientific">Citricoccus parietis</name>
    <dbReference type="NCBI Taxonomy" id="592307"/>
    <lineage>
        <taxon>Bacteria</taxon>
        <taxon>Bacillati</taxon>
        <taxon>Actinomycetota</taxon>
        <taxon>Actinomycetes</taxon>
        <taxon>Micrococcales</taxon>
        <taxon>Micrococcaceae</taxon>
        <taxon>Citricoccus</taxon>
    </lineage>
</organism>
<dbReference type="Proteomes" id="UP001589575">
    <property type="component" value="Unassembled WGS sequence"/>
</dbReference>
<evidence type="ECO:0000256" key="1">
    <source>
        <dbReference type="SAM" id="MobiDB-lite"/>
    </source>
</evidence>
<accession>A0ABV5G1X0</accession>
<reference evidence="2 3" key="1">
    <citation type="submission" date="2024-09" db="EMBL/GenBank/DDBJ databases">
        <authorList>
            <person name="Sun Q."/>
            <person name="Mori K."/>
        </authorList>
    </citation>
    <scope>NUCLEOTIDE SEQUENCE [LARGE SCALE GENOMIC DNA]</scope>
    <source>
        <strain evidence="2 3">CCM 7609</strain>
    </source>
</reference>
<evidence type="ECO:0000313" key="2">
    <source>
        <dbReference type="EMBL" id="MFB9072930.1"/>
    </source>
</evidence>
<keyword evidence="3" id="KW-1185">Reference proteome</keyword>
<evidence type="ECO:0000313" key="3">
    <source>
        <dbReference type="Proteomes" id="UP001589575"/>
    </source>
</evidence>
<gene>
    <name evidence="2" type="ORF">ACFFX0_17670</name>
</gene>
<feature type="region of interest" description="Disordered" evidence="1">
    <location>
        <begin position="14"/>
        <end position="35"/>
    </location>
</feature>
<comment type="caution">
    <text evidence="2">The sequence shown here is derived from an EMBL/GenBank/DDBJ whole genome shotgun (WGS) entry which is preliminary data.</text>
</comment>